<keyword evidence="11" id="KW-1185">Reference proteome</keyword>
<dbReference type="Gene3D" id="1.10.840.10">
    <property type="entry name" value="Ras guanine-nucleotide exchange factors catalytic domain"/>
    <property type="match status" value="1"/>
</dbReference>
<dbReference type="CDD" id="cd00201">
    <property type="entry name" value="WW"/>
    <property type="match status" value="1"/>
</dbReference>
<dbReference type="InterPro" id="IPR008937">
    <property type="entry name" value="Ras-like_GEF"/>
</dbReference>
<dbReference type="InterPro" id="IPR001895">
    <property type="entry name" value="RASGEF_cat_dom"/>
</dbReference>
<dbReference type="Gene3D" id="2.30.30.40">
    <property type="entry name" value="SH3 Domains"/>
    <property type="match status" value="1"/>
</dbReference>
<feature type="region of interest" description="Disordered" evidence="5">
    <location>
        <begin position="123"/>
        <end position="158"/>
    </location>
</feature>
<sequence length="1467" mass="161024">MSMYDHPVSFADILTNDEDETDIHHQPQHQAPPAPAASIEQQDPNADDQQELQTFFVRALYDYQSTDASSLSFRRGDLIEVLSRLPSGWWDGLLGDERGWFPSNYVQVVPDEEADAELAAREAEAAAAAGGPTSPALQQQQNGVVEQQNGHSWPDERVQPANGNSAVRADDYWIPSVTTSGQVYFINTRTGEQSSELPQSDPLARGAEFPASPPIRTSHSTQHVTPPDTRAPPSLVRSRSDTYATTATGTSASALTASSISTPGTSAFVGTGIPKEEEVPAPWVKRTLDDGAYFYMNQETGHVRWSAPSPVLAPRKDTGRLPPLMDTDESDWSAQDAYPSSRGLSSEAGLPASIPKDMQRLSVYSDDSEVRPFDPASPSAAHIQPPPSQDQSLSSGSHTDRTSQDQDADNVSQPTSAASAQIYEGPSGESLARQLQSLLQPGSADSVENLSNRARDAIGAVVEAVGQQVTPHAQAGQPTEMSLRVAAVVTAVRNLLYVSGTLNAPIANIHLSRQYASSPNSTSYVEEALHESGRAPLLELKPYQRKVTATLSKLVLSARAADSNPDWPYDDATTRVDSDAGELERAVVSFVMEVKRMEIMGSVVLAEKRLEGVLVSGEGLAGVGTAIYGAGLGGEWKGMGFIPTSEVGSGSGGDTHVFPQWTLGSEPLNEMRGMMRVVEEGLTMVLEGPSISVEILIPRLRHILSHLSAFLAIAEDIDVARTVDVDGIIYPSPHPLDPVLVDTYNNLVQAARKLVRKLECDKQAVFDEGNNVWSLGQAIFVDRTALDVITIAKLRLDFLWTWDNPAEGLKVTVDVLKSAMVDTVDDYQKLYEVAQKQEDAHRHGIRASIGLRDGQISPVNRHRLSLAGPRHHDRDLLPSADQIAANLDFNLDDVIDEDEDVVDVGFALGGRSKTAASAAAQYGNAGQLHAPVDPTGRTASPANRRGPSVDIRHPSTASVSSATATYWERETDGDGTSTIRPSVDGRHPEDEEEDDLDLDLHPAARKPQSAKPQGPNKIAKFFGDEAPVHYIATQTAQQQPWYLRPDNDEKSILVNPDGGVRGGTLPALVERLTLHNYRDAVYNDTFLITFKSFTTVDELFDLLVARFNVPEPAGLKPDELKQWAEKKQTPIRFRVINILKMLMEGSVLEKEDMHILGRIREFASEAAKVAAPAQQLIALVNRAENGEFGRVTKVTTTTQPPPPLLPKSSRGIKLSDVDPLEMARQLTIMESRMFMKIRPMECLSRAKEGQGDDDNIRKIINMSNKIASWVAEQVLSKDDPRRRAGYIKQFILIAERCREMNNFSTMAALLAGLNSPPIRRLKRTWDTIQGRFTSQLDDVEKTLDSGRNFKGYRQLLATVAPPCIPFLGVYLTTLTFIQDGNKDMLNKENNMINFGKRQKAAEVIREIKTYQSRPYNLTELPNVQDLIEKSLARVENSPDFWELSMQLEPREREDEKMARLLQESGFL</sequence>
<gene>
    <name evidence="10" type="ORF">M407DRAFT_21640</name>
</gene>
<dbReference type="PANTHER" id="PTHR23113:SF368">
    <property type="entry name" value="CELL DIVISION CONTROL PROTEIN 25"/>
    <property type="match status" value="1"/>
</dbReference>
<feature type="region of interest" description="Disordered" evidence="5">
    <location>
        <begin position="926"/>
        <end position="996"/>
    </location>
</feature>
<dbReference type="PROSITE" id="PS50002">
    <property type="entry name" value="SH3"/>
    <property type="match status" value="1"/>
</dbReference>
<dbReference type="Pfam" id="PF00618">
    <property type="entry name" value="RasGEF_N"/>
    <property type="match status" value="1"/>
</dbReference>
<feature type="domain" description="SH3" evidence="6">
    <location>
        <begin position="52"/>
        <end position="111"/>
    </location>
</feature>
<feature type="domain" description="WW" evidence="8">
    <location>
        <begin position="277"/>
        <end position="310"/>
    </location>
</feature>
<proteinExistence type="predicted"/>
<dbReference type="InterPro" id="IPR056685">
    <property type="entry name" value="DUF7783"/>
</dbReference>
<accession>A0A0C3QMT6</accession>
<dbReference type="Gene3D" id="1.20.870.10">
    <property type="entry name" value="Son of sevenless (SoS) protein Chain: S domain 1"/>
    <property type="match status" value="1"/>
</dbReference>
<dbReference type="InterPro" id="IPR001452">
    <property type="entry name" value="SH3_domain"/>
</dbReference>
<evidence type="ECO:0000256" key="5">
    <source>
        <dbReference type="SAM" id="MobiDB-lite"/>
    </source>
</evidence>
<evidence type="ECO:0000256" key="2">
    <source>
        <dbReference type="ARBA" id="ARBA00022658"/>
    </source>
</evidence>
<dbReference type="PANTHER" id="PTHR23113">
    <property type="entry name" value="GUANINE NUCLEOTIDE EXCHANGE FACTOR"/>
    <property type="match status" value="1"/>
</dbReference>
<dbReference type="PRINTS" id="PR00452">
    <property type="entry name" value="SH3DOMAIN"/>
</dbReference>
<dbReference type="InterPro" id="IPR036964">
    <property type="entry name" value="RASGEF_cat_dom_sf"/>
</dbReference>
<dbReference type="Pfam" id="PF00617">
    <property type="entry name" value="RasGEF"/>
    <property type="match status" value="1"/>
</dbReference>
<evidence type="ECO:0000256" key="4">
    <source>
        <dbReference type="PROSITE-ProRule" id="PRU00192"/>
    </source>
</evidence>
<evidence type="ECO:0000256" key="1">
    <source>
        <dbReference type="ARBA" id="ARBA00022443"/>
    </source>
</evidence>
<dbReference type="Proteomes" id="UP000054248">
    <property type="component" value="Unassembled WGS sequence"/>
</dbReference>
<evidence type="ECO:0000256" key="3">
    <source>
        <dbReference type="PROSITE-ProRule" id="PRU00168"/>
    </source>
</evidence>
<feature type="region of interest" description="Disordered" evidence="5">
    <location>
        <begin position="306"/>
        <end position="429"/>
    </location>
</feature>
<evidence type="ECO:0000313" key="10">
    <source>
        <dbReference type="EMBL" id="KIO29246.1"/>
    </source>
</evidence>
<dbReference type="PROSITE" id="PS50009">
    <property type="entry name" value="RASGEF_CAT"/>
    <property type="match status" value="1"/>
</dbReference>
<dbReference type="PROSITE" id="PS50020">
    <property type="entry name" value="WW_DOMAIN_2"/>
    <property type="match status" value="1"/>
</dbReference>
<dbReference type="SUPFAM" id="SSF48366">
    <property type="entry name" value="Ras GEF"/>
    <property type="match status" value="1"/>
</dbReference>
<evidence type="ECO:0008006" key="12">
    <source>
        <dbReference type="Google" id="ProtNLM"/>
    </source>
</evidence>
<reference evidence="11" key="2">
    <citation type="submission" date="2015-01" db="EMBL/GenBank/DDBJ databases">
        <title>Evolutionary Origins and Diversification of the Mycorrhizal Mutualists.</title>
        <authorList>
            <consortium name="DOE Joint Genome Institute"/>
            <consortium name="Mycorrhizal Genomics Consortium"/>
            <person name="Kohler A."/>
            <person name="Kuo A."/>
            <person name="Nagy L.G."/>
            <person name="Floudas D."/>
            <person name="Copeland A."/>
            <person name="Barry K.W."/>
            <person name="Cichocki N."/>
            <person name="Veneault-Fourrey C."/>
            <person name="LaButti K."/>
            <person name="Lindquist E.A."/>
            <person name="Lipzen A."/>
            <person name="Lundell T."/>
            <person name="Morin E."/>
            <person name="Murat C."/>
            <person name="Riley R."/>
            <person name="Ohm R."/>
            <person name="Sun H."/>
            <person name="Tunlid A."/>
            <person name="Henrissat B."/>
            <person name="Grigoriev I.V."/>
            <person name="Hibbett D.S."/>
            <person name="Martin F."/>
        </authorList>
    </citation>
    <scope>NUCLEOTIDE SEQUENCE [LARGE SCALE GENOMIC DNA]</scope>
    <source>
        <strain evidence="11">MUT 4182</strain>
    </source>
</reference>
<dbReference type="InterPro" id="IPR023578">
    <property type="entry name" value="Ras_GEF_dom_sf"/>
</dbReference>
<dbReference type="OrthoDB" id="546434at2759"/>
<evidence type="ECO:0000313" key="11">
    <source>
        <dbReference type="Proteomes" id="UP000054248"/>
    </source>
</evidence>
<dbReference type="GO" id="GO:0007265">
    <property type="term" value="P:Ras protein signal transduction"/>
    <property type="evidence" value="ECO:0007669"/>
    <property type="project" value="TreeGrafter"/>
</dbReference>
<feature type="region of interest" description="Disordered" evidence="5">
    <location>
        <begin position="191"/>
        <end position="243"/>
    </location>
</feature>
<dbReference type="HOGENOM" id="CLU_002632_0_1_1"/>
<feature type="compositionally biased region" description="Polar residues" evidence="5">
    <location>
        <begin position="409"/>
        <end position="419"/>
    </location>
</feature>
<dbReference type="STRING" id="1051891.A0A0C3QMT6"/>
<keyword evidence="2 3" id="KW-0344">Guanine-nucleotide releasing factor</keyword>
<evidence type="ECO:0000259" key="7">
    <source>
        <dbReference type="PROSITE" id="PS50009"/>
    </source>
</evidence>
<name>A0A0C3QMT6_9AGAM</name>
<reference evidence="10 11" key="1">
    <citation type="submission" date="2014-04" db="EMBL/GenBank/DDBJ databases">
        <authorList>
            <consortium name="DOE Joint Genome Institute"/>
            <person name="Kuo A."/>
            <person name="Girlanda M."/>
            <person name="Perotto S."/>
            <person name="Kohler A."/>
            <person name="Nagy L.G."/>
            <person name="Floudas D."/>
            <person name="Copeland A."/>
            <person name="Barry K.W."/>
            <person name="Cichocki N."/>
            <person name="Veneault-Fourrey C."/>
            <person name="LaButti K."/>
            <person name="Lindquist E.A."/>
            <person name="Lipzen A."/>
            <person name="Lundell T."/>
            <person name="Morin E."/>
            <person name="Murat C."/>
            <person name="Sun H."/>
            <person name="Tunlid A."/>
            <person name="Henrissat B."/>
            <person name="Grigoriev I.V."/>
            <person name="Hibbett D.S."/>
            <person name="Martin F."/>
            <person name="Nordberg H.P."/>
            <person name="Cantor M.N."/>
            <person name="Hua S.X."/>
        </authorList>
    </citation>
    <scope>NUCLEOTIDE SEQUENCE [LARGE SCALE GENOMIC DNA]</scope>
    <source>
        <strain evidence="10 11">MUT 4182</strain>
    </source>
</reference>
<dbReference type="EMBL" id="KN822985">
    <property type="protein sequence ID" value="KIO29246.1"/>
    <property type="molecule type" value="Genomic_DNA"/>
</dbReference>
<dbReference type="GO" id="GO:0005085">
    <property type="term" value="F:guanyl-nucleotide exchange factor activity"/>
    <property type="evidence" value="ECO:0007669"/>
    <property type="project" value="UniProtKB-KW"/>
</dbReference>
<evidence type="ECO:0000259" key="8">
    <source>
        <dbReference type="PROSITE" id="PS50020"/>
    </source>
</evidence>
<feature type="region of interest" description="Disordered" evidence="5">
    <location>
        <begin position="21"/>
        <end position="48"/>
    </location>
</feature>
<dbReference type="SUPFAM" id="SSF50044">
    <property type="entry name" value="SH3-domain"/>
    <property type="match status" value="1"/>
</dbReference>
<dbReference type="FunFam" id="2.30.30.40:FF:000072">
    <property type="entry name" value="Unconventional Myosin IB"/>
    <property type="match status" value="1"/>
</dbReference>
<dbReference type="CDD" id="cd00155">
    <property type="entry name" value="RasGEF"/>
    <property type="match status" value="1"/>
</dbReference>
<organism evidence="10 11">
    <name type="scientific">Tulasnella calospora MUT 4182</name>
    <dbReference type="NCBI Taxonomy" id="1051891"/>
    <lineage>
        <taxon>Eukaryota</taxon>
        <taxon>Fungi</taxon>
        <taxon>Dikarya</taxon>
        <taxon>Basidiomycota</taxon>
        <taxon>Agaricomycotina</taxon>
        <taxon>Agaricomycetes</taxon>
        <taxon>Cantharellales</taxon>
        <taxon>Tulasnellaceae</taxon>
        <taxon>Tulasnella</taxon>
    </lineage>
</organism>
<feature type="domain" description="N-terminal Ras-GEF" evidence="9">
    <location>
        <begin position="1056"/>
        <end position="1187"/>
    </location>
</feature>
<dbReference type="PROSITE" id="PS50212">
    <property type="entry name" value="RASGEF_NTER"/>
    <property type="match status" value="1"/>
</dbReference>
<dbReference type="SMART" id="SM00326">
    <property type="entry name" value="SH3"/>
    <property type="match status" value="1"/>
</dbReference>
<dbReference type="SMART" id="SM00456">
    <property type="entry name" value="WW"/>
    <property type="match status" value="2"/>
</dbReference>
<dbReference type="CDD" id="cd11883">
    <property type="entry name" value="SH3_Sdc25"/>
    <property type="match status" value="1"/>
</dbReference>
<dbReference type="SMART" id="SM00229">
    <property type="entry name" value="RasGEFN"/>
    <property type="match status" value="1"/>
</dbReference>
<protein>
    <recommendedName>
        <fullName evidence="12">Ras GEF</fullName>
    </recommendedName>
</protein>
<dbReference type="InterPro" id="IPR036028">
    <property type="entry name" value="SH3-like_dom_sf"/>
</dbReference>
<feature type="domain" description="Ras-GEF" evidence="7">
    <location>
        <begin position="1218"/>
        <end position="1450"/>
    </location>
</feature>
<dbReference type="SMART" id="SM00147">
    <property type="entry name" value="RasGEF"/>
    <property type="match status" value="1"/>
</dbReference>
<evidence type="ECO:0000259" key="6">
    <source>
        <dbReference type="PROSITE" id="PS50002"/>
    </source>
</evidence>
<keyword evidence="1 4" id="KW-0728">SH3 domain</keyword>
<dbReference type="GO" id="GO:0005886">
    <property type="term" value="C:plasma membrane"/>
    <property type="evidence" value="ECO:0007669"/>
    <property type="project" value="TreeGrafter"/>
</dbReference>
<dbReference type="InterPro" id="IPR001202">
    <property type="entry name" value="WW_dom"/>
</dbReference>
<feature type="compositionally biased region" description="Low complexity" evidence="5">
    <location>
        <begin position="955"/>
        <end position="965"/>
    </location>
</feature>
<dbReference type="CDD" id="cd06224">
    <property type="entry name" value="REM"/>
    <property type="match status" value="1"/>
</dbReference>
<dbReference type="InterPro" id="IPR000651">
    <property type="entry name" value="Ras-like_Gua-exchang_fac_N"/>
</dbReference>
<feature type="compositionally biased region" description="Polar residues" evidence="5">
    <location>
        <begin position="215"/>
        <end position="224"/>
    </location>
</feature>
<dbReference type="Pfam" id="PF25006">
    <property type="entry name" value="DUF7783"/>
    <property type="match status" value="1"/>
</dbReference>
<evidence type="ECO:0000259" key="9">
    <source>
        <dbReference type="PROSITE" id="PS50212"/>
    </source>
</evidence>
<dbReference type="Pfam" id="PF00018">
    <property type="entry name" value="SH3_1"/>
    <property type="match status" value="1"/>
</dbReference>
<feature type="compositionally biased region" description="Low complexity" evidence="5">
    <location>
        <begin position="138"/>
        <end position="150"/>
    </location>
</feature>